<dbReference type="Gene3D" id="3.60.40.10">
    <property type="entry name" value="PPM-type phosphatase domain"/>
    <property type="match status" value="1"/>
</dbReference>
<feature type="domain" description="Protein kinase" evidence="6">
    <location>
        <begin position="290"/>
        <end position="561"/>
    </location>
</feature>
<keyword evidence="5" id="KW-0472">Membrane</keyword>
<dbReference type="CDD" id="cd14014">
    <property type="entry name" value="STKc_PknB_like"/>
    <property type="match status" value="1"/>
</dbReference>
<dbReference type="GO" id="GO:0004674">
    <property type="term" value="F:protein serine/threonine kinase activity"/>
    <property type="evidence" value="ECO:0007669"/>
    <property type="project" value="TreeGrafter"/>
</dbReference>
<dbReference type="InterPro" id="IPR000719">
    <property type="entry name" value="Prot_kinase_dom"/>
</dbReference>
<keyword evidence="1" id="KW-0808">Transferase</keyword>
<dbReference type="RefSeq" id="WP_106703730.1">
    <property type="nucleotide sequence ID" value="NZ_CP027666.1"/>
</dbReference>
<dbReference type="SMART" id="SM00332">
    <property type="entry name" value="PP2Cc"/>
    <property type="match status" value="1"/>
</dbReference>
<sequence>MRSPEGASVGAGSGNATPRLRVRLAQASERGQHARNQDFHGACVPNEEVVPTKGVVLAIADGVGSSEVAHLASEIAVRSMLEDFFSTPASWSIRKSAQRVIEATNGWLYAQSRQAGHTGARRDQACACTLSVLVLHSCTAHVFHVGDARIYRLRQGELEQITQDHRVFIDGQKGVSRVLGVAQHVEVDHESQPIEIGDVFSLMTDGVHEHVDAAALRHAMAQAASPDADLAAVAAGLVASARSHGSTDDATIQILHVLELPERHLSDLRQYAGPLPCPPLLSPGQSLDGLTVVEQLHASSRSHVYLVERESAEGQPTGSGRWVMKIPSLDGRNDPSYLERMQLEEWMARQIHSAHVVRSAPATPHRSYLYVLSEYVPGVTLTAWMRAHPNPGLDAVRGVIEQIARGLQAMHRREILHRDLRPDNVLVDDQGAACIIDLGSAQAAGLRTAAEADEPMGGVGTLAFTAPEQFLGVRASMQSDQYALACMAYQMLSGRLPYGTRVARARSFAEQARLGYEPVATPERDLPVWLDDTLARSLHPDPAQRFETLSEFVQGLRQPTALRPAHRSLSERHPLRFWQGLCAALALALCCSLWALVQVG</sequence>
<dbReference type="PROSITE" id="PS00109">
    <property type="entry name" value="PROTEIN_KINASE_TYR"/>
    <property type="match status" value="1"/>
</dbReference>
<keyword evidence="2" id="KW-0547">Nucleotide-binding</keyword>
<evidence type="ECO:0000259" key="7">
    <source>
        <dbReference type="PROSITE" id="PS51746"/>
    </source>
</evidence>
<dbReference type="KEGG" id="otk:C6570_13765"/>
<dbReference type="GO" id="GO:0004713">
    <property type="term" value="F:protein tyrosine kinase activity"/>
    <property type="evidence" value="ECO:0007669"/>
    <property type="project" value="InterPro"/>
</dbReference>
<keyword evidence="5" id="KW-1133">Transmembrane helix</keyword>
<dbReference type="SMART" id="SM00219">
    <property type="entry name" value="TyrKc"/>
    <property type="match status" value="1"/>
</dbReference>
<dbReference type="InterPro" id="IPR001932">
    <property type="entry name" value="PPM-type_phosphatase-like_dom"/>
</dbReference>
<keyword evidence="3 8" id="KW-0418">Kinase</keyword>
<dbReference type="EMBL" id="CP027666">
    <property type="protein sequence ID" value="AVO35181.1"/>
    <property type="molecule type" value="Genomic_DNA"/>
</dbReference>
<dbReference type="InterPro" id="IPR008266">
    <property type="entry name" value="Tyr_kinase_AS"/>
</dbReference>
<dbReference type="GO" id="GO:0005524">
    <property type="term" value="F:ATP binding"/>
    <property type="evidence" value="ECO:0007669"/>
    <property type="project" value="UniProtKB-KW"/>
</dbReference>
<name>A0A2S0MHE6_9BURK</name>
<keyword evidence="9" id="KW-1185">Reference proteome</keyword>
<dbReference type="SUPFAM" id="SSF81606">
    <property type="entry name" value="PP2C-like"/>
    <property type="match status" value="1"/>
</dbReference>
<evidence type="ECO:0000256" key="2">
    <source>
        <dbReference type="ARBA" id="ARBA00022741"/>
    </source>
</evidence>
<evidence type="ECO:0000259" key="6">
    <source>
        <dbReference type="PROSITE" id="PS50011"/>
    </source>
</evidence>
<proteinExistence type="predicted"/>
<dbReference type="Pfam" id="PF13672">
    <property type="entry name" value="PP2C_2"/>
    <property type="match status" value="1"/>
</dbReference>
<dbReference type="PANTHER" id="PTHR43289">
    <property type="entry name" value="MITOGEN-ACTIVATED PROTEIN KINASE KINASE KINASE 20-RELATED"/>
    <property type="match status" value="1"/>
</dbReference>
<accession>A0A2S0MHE6</accession>
<evidence type="ECO:0000256" key="4">
    <source>
        <dbReference type="ARBA" id="ARBA00022840"/>
    </source>
</evidence>
<gene>
    <name evidence="8" type="ORF">C6570_13765</name>
</gene>
<protein>
    <submittedName>
        <fullName evidence="8">Protein kinase</fullName>
    </submittedName>
</protein>
<dbReference type="PROSITE" id="PS51746">
    <property type="entry name" value="PPM_2"/>
    <property type="match status" value="1"/>
</dbReference>
<dbReference type="InterPro" id="IPR011009">
    <property type="entry name" value="Kinase-like_dom_sf"/>
</dbReference>
<organism evidence="8 9">
    <name type="scientific">Ottowia oryzae</name>
    <dbReference type="NCBI Taxonomy" id="2109914"/>
    <lineage>
        <taxon>Bacteria</taxon>
        <taxon>Pseudomonadati</taxon>
        <taxon>Pseudomonadota</taxon>
        <taxon>Betaproteobacteria</taxon>
        <taxon>Burkholderiales</taxon>
        <taxon>Comamonadaceae</taxon>
        <taxon>Ottowia</taxon>
    </lineage>
</organism>
<dbReference type="InterPro" id="IPR036457">
    <property type="entry name" value="PPM-type-like_dom_sf"/>
</dbReference>
<feature type="transmembrane region" description="Helical" evidence="5">
    <location>
        <begin position="577"/>
        <end position="597"/>
    </location>
</feature>
<evidence type="ECO:0000313" key="8">
    <source>
        <dbReference type="EMBL" id="AVO35181.1"/>
    </source>
</evidence>
<dbReference type="OrthoDB" id="9801841at2"/>
<evidence type="ECO:0000256" key="5">
    <source>
        <dbReference type="SAM" id="Phobius"/>
    </source>
</evidence>
<evidence type="ECO:0000256" key="3">
    <source>
        <dbReference type="ARBA" id="ARBA00022777"/>
    </source>
</evidence>
<dbReference type="SUPFAM" id="SSF56112">
    <property type="entry name" value="Protein kinase-like (PK-like)"/>
    <property type="match status" value="1"/>
</dbReference>
<dbReference type="CDD" id="cd00143">
    <property type="entry name" value="PP2Cc"/>
    <property type="match status" value="1"/>
</dbReference>
<dbReference type="Proteomes" id="UP000239709">
    <property type="component" value="Chromosome"/>
</dbReference>
<dbReference type="AlphaFoldDB" id="A0A2S0MHE6"/>
<feature type="domain" description="PPM-type phosphatase" evidence="7">
    <location>
        <begin position="21"/>
        <end position="257"/>
    </location>
</feature>
<dbReference type="PANTHER" id="PTHR43289:SF6">
    <property type="entry name" value="SERINE_THREONINE-PROTEIN KINASE NEKL-3"/>
    <property type="match status" value="1"/>
</dbReference>
<dbReference type="Pfam" id="PF00069">
    <property type="entry name" value="Pkinase"/>
    <property type="match status" value="1"/>
</dbReference>
<keyword evidence="4" id="KW-0067">ATP-binding</keyword>
<dbReference type="PROSITE" id="PS50011">
    <property type="entry name" value="PROTEIN_KINASE_DOM"/>
    <property type="match status" value="1"/>
</dbReference>
<dbReference type="Gene3D" id="1.10.510.10">
    <property type="entry name" value="Transferase(Phosphotransferase) domain 1"/>
    <property type="match status" value="1"/>
</dbReference>
<evidence type="ECO:0000256" key="1">
    <source>
        <dbReference type="ARBA" id="ARBA00022679"/>
    </source>
</evidence>
<reference evidence="8 9" key="1">
    <citation type="submission" date="2018-03" db="EMBL/GenBank/DDBJ databases">
        <title>Genome sequencing of Ottowia sp.</title>
        <authorList>
            <person name="Kim S.-J."/>
            <person name="Heo J."/>
            <person name="Kwon S.-W."/>
        </authorList>
    </citation>
    <scope>NUCLEOTIDE SEQUENCE [LARGE SCALE GENOMIC DNA]</scope>
    <source>
        <strain evidence="8 9">KADR8-3</strain>
    </source>
</reference>
<dbReference type="SMART" id="SM00331">
    <property type="entry name" value="PP2C_SIG"/>
    <property type="match status" value="1"/>
</dbReference>
<keyword evidence="5" id="KW-0812">Transmembrane</keyword>
<dbReference type="InterPro" id="IPR020635">
    <property type="entry name" value="Tyr_kinase_cat_dom"/>
</dbReference>
<evidence type="ECO:0000313" key="9">
    <source>
        <dbReference type="Proteomes" id="UP000239709"/>
    </source>
</evidence>